<proteinExistence type="predicted"/>
<dbReference type="InterPro" id="IPR025665">
    <property type="entry name" value="Beta-barrel_OMP_2"/>
</dbReference>
<comment type="caution">
    <text evidence="2">The sequence shown here is derived from an EMBL/GenBank/DDBJ whole genome shotgun (WGS) entry which is preliminary data.</text>
</comment>
<accession>A0ABP8N8C6</accession>
<dbReference type="EMBL" id="BAABFA010000005">
    <property type="protein sequence ID" value="GAA4461213.1"/>
    <property type="molecule type" value="Genomic_DNA"/>
</dbReference>
<sequence length="188" mass="21263">MEDDVYRRPNIRAGAVTDVPLRRRLHLQTGALFTTNGFLRAIPGMPDHIVSIHAIDIPLFLSWHMGMKHQSHFFISGGVFADINVGGHATITYTDLWGNVLETQRPRLSYGKEYPNDARRMSYGLGLNAGYQLKSGFFVRAHYQRGLTNLNPAPIDDTYFLSSNNYGLTIGYLFKTSKGKEVKQQEKK</sequence>
<name>A0ABP8N8C6_9BACT</name>
<evidence type="ECO:0000313" key="3">
    <source>
        <dbReference type="Proteomes" id="UP001500067"/>
    </source>
</evidence>
<dbReference type="Proteomes" id="UP001500067">
    <property type="component" value="Unassembled WGS sequence"/>
</dbReference>
<keyword evidence="3" id="KW-1185">Reference proteome</keyword>
<reference evidence="3" key="1">
    <citation type="journal article" date="2019" name="Int. J. Syst. Evol. Microbiol.">
        <title>The Global Catalogue of Microorganisms (GCM) 10K type strain sequencing project: providing services to taxonomists for standard genome sequencing and annotation.</title>
        <authorList>
            <consortium name="The Broad Institute Genomics Platform"/>
            <consortium name="The Broad Institute Genome Sequencing Center for Infectious Disease"/>
            <person name="Wu L."/>
            <person name="Ma J."/>
        </authorList>
    </citation>
    <scope>NUCLEOTIDE SEQUENCE [LARGE SCALE GENOMIC DNA]</scope>
    <source>
        <strain evidence="3">JCM 32105</strain>
    </source>
</reference>
<gene>
    <name evidence="2" type="ORF">GCM10023093_05480</name>
</gene>
<evidence type="ECO:0000313" key="2">
    <source>
        <dbReference type="EMBL" id="GAA4461213.1"/>
    </source>
</evidence>
<feature type="domain" description="Outer membrane protein beta-barrel" evidence="1">
    <location>
        <begin position="8"/>
        <end position="150"/>
    </location>
</feature>
<organism evidence="2 3">
    <name type="scientific">Nemorincola caseinilytica</name>
    <dbReference type="NCBI Taxonomy" id="2054315"/>
    <lineage>
        <taxon>Bacteria</taxon>
        <taxon>Pseudomonadati</taxon>
        <taxon>Bacteroidota</taxon>
        <taxon>Chitinophagia</taxon>
        <taxon>Chitinophagales</taxon>
        <taxon>Chitinophagaceae</taxon>
        <taxon>Nemorincola</taxon>
    </lineage>
</organism>
<evidence type="ECO:0000259" key="1">
    <source>
        <dbReference type="Pfam" id="PF13568"/>
    </source>
</evidence>
<dbReference type="Pfam" id="PF13568">
    <property type="entry name" value="OMP_b-brl_2"/>
    <property type="match status" value="1"/>
</dbReference>
<protein>
    <recommendedName>
        <fullName evidence="1">Outer membrane protein beta-barrel domain-containing protein</fullName>
    </recommendedName>
</protein>